<gene>
    <name evidence="11" type="primary">aroK</name>
    <name evidence="12" type="ORF">DY262_07870</name>
</gene>
<dbReference type="AlphaFoldDB" id="A0A372EM23"/>
<dbReference type="SUPFAM" id="SSF52540">
    <property type="entry name" value="P-loop containing nucleoside triphosphate hydrolases"/>
    <property type="match status" value="1"/>
</dbReference>
<keyword evidence="7 11" id="KW-0418">Kinase</keyword>
<dbReference type="Proteomes" id="UP000261931">
    <property type="component" value="Unassembled WGS sequence"/>
</dbReference>
<dbReference type="Pfam" id="PF01202">
    <property type="entry name" value="SKI"/>
    <property type="match status" value="1"/>
</dbReference>
<accession>A0A372EM23</accession>
<evidence type="ECO:0000256" key="1">
    <source>
        <dbReference type="ARBA" id="ARBA00004842"/>
    </source>
</evidence>
<keyword evidence="8 11" id="KW-0067">ATP-binding</keyword>
<dbReference type="GO" id="GO:0009073">
    <property type="term" value="P:aromatic amino acid family biosynthetic process"/>
    <property type="evidence" value="ECO:0007669"/>
    <property type="project" value="UniProtKB-KW"/>
</dbReference>
<protein>
    <recommendedName>
        <fullName evidence="3 11">Shikimate kinase</fullName>
        <shortName evidence="11">SK</shortName>
        <ecNumber evidence="3 11">2.7.1.71</ecNumber>
    </recommendedName>
</protein>
<dbReference type="InterPro" id="IPR000623">
    <property type="entry name" value="Shikimate_kinase/TSH1"/>
</dbReference>
<dbReference type="GO" id="GO:0005524">
    <property type="term" value="F:ATP binding"/>
    <property type="evidence" value="ECO:0007669"/>
    <property type="project" value="UniProtKB-UniRule"/>
</dbReference>
<keyword evidence="6 11" id="KW-0547">Nucleotide-binding</keyword>
<keyword evidence="9 11" id="KW-0057">Aromatic amino acid biosynthesis</keyword>
<dbReference type="PANTHER" id="PTHR21087">
    <property type="entry name" value="SHIKIMATE KINASE"/>
    <property type="match status" value="1"/>
</dbReference>
<evidence type="ECO:0000313" key="12">
    <source>
        <dbReference type="EMBL" id="RFP80345.1"/>
    </source>
</evidence>
<evidence type="ECO:0000256" key="3">
    <source>
        <dbReference type="ARBA" id="ARBA00012154"/>
    </source>
</evidence>
<keyword evidence="11" id="KW-0479">Metal-binding</keyword>
<evidence type="ECO:0000256" key="2">
    <source>
        <dbReference type="ARBA" id="ARBA00006997"/>
    </source>
</evidence>
<feature type="binding site" evidence="11">
    <location>
        <position position="36"/>
    </location>
    <ligand>
        <name>substrate</name>
    </ligand>
</feature>
<dbReference type="PROSITE" id="PS01128">
    <property type="entry name" value="SHIKIMATE_KINASE"/>
    <property type="match status" value="1"/>
</dbReference>
<keyword evidence="4 11" id="KW-0028">Amino-acid biosynthesis</keyword>
<dbReference type="GO" id="GO:0000287">
    <property type="term" value="F:magnesium ion binding"/>
    <property type="evidence" value="ECO:0007669"/>
    <property type="project" value="UniProtKB-UniRule"/>
</dbReference>
<feature type="binding site" evidence="11">
    <location>
        <position position="60"/>
    </location>
    <ligand>
        <name>substrate</name>
    </ligand>
</feature>
<keyword evidence="5 11" id="KW-0808">Transferase</keyword>
<dbReference type="RefSeq" id="WP_116958381.1">
    <property type="nucleotide sequence ID" value="NZ_QVLS01000003.1"/>
</dbReference>
<evidence type="ECO:0000256" key="5">
    <source>
        <dbReference type="ARBA" id="ARBA00022679"/>
    </source>
</evidence>
<dbReference type="GO" id="GO:0008652">
    <property type="term" value="P:amino acid biosynthetic process"/>
    <property type="evidence" value="ECO:0007669"/>
    <property type="project" value="UniProtKB-KW"/>
</dbReference>
<dbReference type="PRINTS" id="PR01100">
    <property type="entry name" value="SHIKIMTKNASE"/>
</dbReference>
<evidence type="ECO:0000313" key="13">
    <source>
        <dbReference type="Proteomes" id="UP000261931"/>
    </source>
</evidence>
<evidence type="ECO:0000256" key="9">
    <source>
        <dbReference type="ARBA" id="ARBA00023141"/>
    </source>
</evidence>
<comment type="catalytic activity">
    <reaction evidence="10 11">
        <text>shikimate + ATP = 3-phosphoshikimate + ADP + H(+)</text>
        <dbReference type="Rhea" id="RHEA:13121"/>
        <dbReference type="ChEBI" id="CHEBI:15378"/>
        <dbReference type="ChEBI" id="CHEBI:30616"/>
        <dbReference type="ChEBI" id="CHEBI:36208"/>
        <dbReference type="ChEBI" id="CHEBI:145989"/>
        <dbReference type="ChEBI" id="CHEBI:456216"/>
        <dbReference type="EC" id="2.7.1.71"/>
    </reaction>
</comment>
<reference evidence="12 13" key="1">
    <citation type="submission" date="2018-08" db="EMBL/GenBank/DDBJ databases">
        <title>Hydrogenophaga sp. LA-38 isolated from sludge.</title>
        <authorList>
            <person name="Im W.-T."/>
        </authorList>
    </citation>
    <scope>NUCLEOTIDE SEQUENCE [LARGE SCALE GENOMIC DNA]</scope>
    <source>
        <strain evidence="12 13">LA-38</strain>
    </source>
</reference>
<dbReference type="CDD" id="cd00464">
    <property type="entry name" value="SK"/>
    <property type="match status" value="1"/>
</dbReference>
<dbReference type="GO" id="GO:0009423">
    <property type="term" value="P:chorismate biosynthetic process"/>
    <property type="evidence" value="ECO:0007669"/>
    <property type="project" value="UniProtKB-UniRule"/>
</dbReference>
<comment type="pathway">
    <text evidence="1 11">Metabolic intermediate biosynthesis; chorismate biosynthesis; chorismate from D-erythrose 4-phosphate and phosphoenolpyruvate: step 5/7.</text>
</comment>
<comment type="function">
    <text evidence="11">Catalyzes the specific phosphorylation of the 3-hydroxyl group of shikimic acid using ATP as a cosubstrate.</text>
</comment>
<evidence type="ECO:0000256" key="8">
    <source>
        <dbReference type="ARBA" id="ARBA00022840"/>
    </source>
</evidence>
<sequence>MNPTQSVFLVGLPGSGKSTVGRQLARRLGLPFVDSDHVIEQRIGSSIRAFFDREGEAAFRDLEAQVIDEVTAGPLAVIATGGGAVLRPENRVHLHERGRVVYLRSTPEDLFRRLRHDRHRPLLQVADPLARLKDLHAQRHPLYAETAHFAIDTGRPSVATLVNMILMQLELAGLVSSAPPPDGADTPP</sequence>
<dbReference type="GO" id="GO:0005829">
    <property type="term" value="C:cytosol"/>
    <property type="evidence" value="ECO:0007669"/>
    <property type="project" value="TreeGrafter"/>
</dbReference>
<organism evidence="12 13">
    <name type="scientific">Hydrogenophaga borbori</name>
    <dbReference type="NCBI Taxonomy" id="2294117"/>
    <lineage>
        <taxon>Bacteria</taxon>
        <taxon>Pseudomonadati</taxon>
        <taxon>Pseudomonadota</taxon>
        <taxon>Betaproteobacteria</taxon>
        <taxon>Burkholderiales</taxon>
        <taxon>Comamonadaceae</taxon>
        <taxon>Hydrogenophaga</taxon>
    </lineage>
</organism>
<dbReference type="InterPro" id="IPR027417">
    <property type="entry name" value="P-loop_NTPase"/>
</dbReference>
<dbReference type="UniPathway" id="UPA00053">
    <property type="reaction ID" value="UER00088"/>
</dbReference>
<evidence type="ECO:0000256" key="10">
    <source>
        <dbReference type="ARBA" id="ARBA00048567"/>
    </source>
</evidence>
<feature type="binding site" evidence="11">
    <location>
        <position position="139"/>
    </location>
    <ligand>
        <name>substrate</name>
    </ligand>
</feature>
<dbReference type="GO" id="GO:0004765">
    <property type="term" value="F:shikimate kinase activity"/>
    <property type="evidence" value="ECO:0007669"/>
    <property type="project" value="UniProtKB-UniRule"/>
</dbReference>
<dbReference type="EMBL" id="QVLS01000003">
    <property type="protein sequence ID" value="RFP80345.1"/>
    <property type="molecule type" value="Genomic_DNA"/>
</dbReference>
<feature type="binding site" evidence="11">
    <location>
        <position position="82"/>
    </location>
    <ligand>
        <name>substrate</name>
    </ligand>
</feature>
<keyword evidence="13" id="KW-1185">Reference proteome</keyword>
<feature type="binding site" evidence="11">
    <location>
        <position position="18"/>
    </location>
    <ligand>
        <name>Mg(2+)</name>
        <dbReference type="ChEBI" id="CHEBI:18420"/>
    </ligand>
</feature>
<dbReference type="EC" id="2.7.1.71" evidence="3 11"/>
<evidence type="ECO:0000256" key="7">
    <source>
        <dbReference type="ARBA" id="ARBA00022777"/>
    </source>
</evidence>
<keyword evidence="11" id="KW-0963">Cytoplasm</keyword>
<dbReference type="InterPro" id="IPR031322">
    <property type="entry name" value="Shikimate/glucono_kinase"/>
</dbReference>
<proteinExistence type="inferred from homology"/>
<keyword evidence="11" id="KW-0460">Magnesium</keyword>
<comment type="subunit">
    <text evidence="11">Monomer.</text>
</comment>
<comment type="caution">
    <text evidence="12">The sequence shown here is derived from an EMBL/GenBank/DDBJ whole genome shotgun (WGS) entry which is preliminary data.</text>
</comment>
<comment type="cofactor">
    <cofactor evidence="11">
        <name>Mg(2+)</name>
        <dbReference type="ChEBI" id="CHEBI:18420"/>
    </cofactor>
    <text evidence="11">Binds 1 Mg(2+) ion per subunit.</text>
</comment>
<dbReference type="HAMAP" id="MF_00109">
    <property type="entry name" value="Shikimate_kinase"/>
    <property type="match status" value="1"/>
</dbReference>
<evidence type="ECO:0000256" key="6">
    <source>
        <dbReference type="ARBA" id="ARBA00022741"/>
    </source>
</evidence>
<evidence type="ECO:0000256" key="11">
    <source>
        <dbReference type="HAMAP-Rule" id="MF_00109"/>
    </source>
</evidence>
<evidence type="ECO:0000256" key="4">
    <source>
        <dbReference type="ARBA" id="ARBA00022605"/>
    </source>
</evidence>
<feature type="binding site" evidence="11">
    <location>
        <begin position="14"/>
        <end position="19"/>
    </location>
    <ligand>
        <name>ATP</name>
        <dbReference type="ChEBI" id="CHEBI:30616"/>
    </ligand>
</feature>
<dbReference type="InterPro" id="IPR023000">
    <property type="entry name" value="Shikimate_kinase_CS"/>
</dbReference>
<dbReference type="PANTHER" id="PTHR21087:SF16">
    <property type="entry name" value="SHIKIMATE KINASE 1, CHLOROPLASTIC"/>
    <property type="match status" value="1"/>
</dbReference>
<comment type="similarity">
    <text evidence="2 11">Belongs to the shikimate kinase family.</text>
</comment>
<dbReference type="Gene3D" id="3.40.50.300">
    <property type="entry name" value="P-loop containing nucleotide triphosphate hydrolases"/>
    <property type="match status" value="1"/>
</dbReference>
<feature type="binding site" evidence="11">
    <location>
        <position position="120"/>
    </location>
    <ligand>
        <name>ATP</name>
        <dbReference type="ChEBI" id="CHEBI:30616"/>
    </ligand>
</feature>
<comment type="subcellular location">
    <subcellularLocation>
        <location evidence="11">Cytoplasm</location>
    </subcellularLocation>
</comment>
<name>A0A372EM23_9BURK</name>
<comment type="caution">
    <text evidence="11">Lacks conserved residue(s) required for the propagation of feature annotation.</text>
</comment>